<feature type="region of interest" description="Disordered" evidence="2">
    <location>
        <begin position="467"/>
        <end position="513"/>
    </location>
</feature>
<dbReference type="OrthoDB" id="127745at2759"/>
<protein>
    <recommendedName>
        <fullName evidence="5">BZIP domain-containing protein</fullName>
    </recommendedName>
</protein>
<dbReference type="EMBL" id="LNFO01003529">
    <property type="protein sequence ID" value="KUF82735.1"/>
    <property type="molecule type" value="Genomic_DNA"/>
</dbReference>
<name>A0A0W8CF44_PHYNI</name>
<organism evidence="3 4">
    <name type="scientific">Phytophthora nicotianae</name>
    <name type="common">Potato buckeye rot agent</name>
    <name type="synonym">Phytophthora parasitica</name>
    <dbReference type="NCBI Taxonomy" id="4792"/>
    <lineage>
        <taxon>Eukaryota</taxon>
        <taxon>Sar</taxon>
        <taxon>Stramenopiles</taxon>
        <taxon>Oomycota</taxon>
        <taxon>Peronosporomycetes</taxon>
        <taxon>Peronosporales</taxon>
        <taxon>Peronosporaceae</taxon>
        <taxon>Phytophthora</taxon>
    </lineage>
</organism>
<comment type="caution">
    <text evidence="3">The sequence shown here is derived from an EMBL/GenBank/DDBJ whole genome shotgun (WGS) entry which is preliminary data.</text>
</comment>
<proteinExistence type="predicted"/>
<evidence type="ECO:0000256" key="1">
    <source>
        <dbReference type="SAM" id="Coils"/>
    </source>
</evidence>
<sequence length="781" mass="88496">MNTDELNALEATLAFFDTCDDVVTEFSSGHSSDESSHSVHNMSAETITDVAVGLLTNSSNPRGHVSAEAEEIVRVKAKLEVPGRNRSRDLQKLELLQLRVEAEALQQRVEELQFLNGDIENPLTALITGTSSWSQRSDEIRRGAWQGMAKRQKKLRKEAESENEQLRGLVESQLKTVKTLKRLFYKQGMAKINPGLSRGLNASIISDGPSQEYKVLEKLSRNLNDLFSDTDSVFESNGLRAISSPFLQVNKQPLSAANTRIDLLKCDVLPFEYRTVAKIFADKMASNFESEEDKHIPSNLKENVVARATTLELEQLKIQFRFTGYKYAEVKREVIVLSGQNKLLEAFGVAVDGIRYQEKSWCILSEMSPGVCLIQLCISVTLEAKPLVDGRRGFVNKLCELLAGFKQDMFDSVQQEVERDLLRARRYLHSSEAMNGCTLYPPNSQLFTDDVIGSVVQRAWMSNERIEDEEGDSFERREDSQLPSKSQYSRLKQRVEDTTSIPVKPAPSMENKKTRGQFESFSLGNTEDSVVIKPAATGEERQRELRRMRQVRYRKKKYDLARRLEEGTNQLREEVNELELRRRAISVAVPTDKSAWDVALKYFQVFRFGVRQSVADSVAPSDAQLNFLLSNMSEDVVFNSRCGAEAIMQVWRCQSLWLKDFELELRGVNKHSGNTLKATMTTSFIVSNRTLEKVFPHLSDKNGNRSGIWKSRIANALLGRRIIAHGSTYFEWDPVLGRVSSMTTQADLLTPVLRLLGYVEDVAVVFEKAIVSPDFHWKQVM</sequence>
<reference evidence="3 4" key="1">
    <citation type="submission" date="2015-11" db="EMBL/GenBank/DDBJ databases">
        <title>Genomes and virulence difference between two physiological races of Phytophthora nicotianae.</title>
        <authorList>
            <person name="Liu H."/>
            <person name="Ma X."/>
            <person name="Yu H."/>
            <person name="Fang D."/>
            <person name="Li Y."/>
            <person name="Wang X."/>
            <person name="Wang W."/>
            <person name="Dong Y."/>
            <person name="Xiao B."/>
        </authorList>
    </citation>
    <scope>NUCLEOTIDE SEQUENCE [LARGE SCALE GENOMIC DNA]</scope>
    <source>
        <strain evidence="4">race 0</strain>
    </source>
</reference>
<feature type="compositionally biased region" description="Polar residues" evidence="2">
    <location>
        <begin position="481"/>
        <end position="490"/>
    </location>
</feature>
<gene>
    <name evidence="3" type="ORF">AM587_10003003</name>
</gene>
<keyword evidence="1" id="KW-0175">Coiled coil</keyword>
<evidence type="ECO:0000313" key="3">
    <source>
        <dbReference type="EMBL" id="KUF82735.1"/>
    </source>
</evidence>
<accession>A0A0W8CF44</accession>
<evidence type="ECO:0000256" key="2">
    <source>
        <dbReference type="SAM" id="MobiDB-lite"/>
    </source>
</evidence>
<evidence type="ECO:0000313" key="4">
    <source>
        <dbReference type="Proteomes" id="UP000052943"/>
    </source>
</evidence>
<dbReference type="AlphaFoldDB" id="A0A0W8CF44"/>
<feature type="coiled-coil region" evidence="1">
    <location>
        <begin position="149"/>
        <end position="176"/>
    </location>
</feature>
<dbReference type="Proteomes" id="UP000052943">
    <property type="component" value="Unassembled WGS sequence"/>
</dbReference>
<feature type="coiled-coil region" evidence="1">
    <location>
        <begin position="88"/>
        <end position="115"/>
    </location>
</feature>
<evidence type="ECO:0008006" key="5">
    <source>
        <dbReference type="Google" id="ProtNLM"/>
    </source>
</evidence>